<keyword evidence="3" id="KW-1185">Reference proteome</keyword>
<name>A0A368FGL9_ANCCA</name>
<evidence type="ECO:0000256" key="1">
    <source>
        <dbReference type="SAM" id="Phobius"/>
    </source>
</evidence>
<gene>
    <name evidence="2" type="ORF">ANCCAN_24920</name>
</gene>
<keyword evidence="1" id="KW-1133">Transmembrane helix</keyword>
<organism evidence="2 3">
    <name type="scientific">Ancylostoma caninum</name>
    <name type="common">Dog hookworm</name>
    <dbReference type="NCBI Taxonomy" id="29170"/>
    <lineage>
        <taxon>Eukaryota</taxon>
        <taxon>Metazoa</taxon>
        <taxon>Ecdysozoa</taxon>
        <taxon>Nematoda</taxon>
        <taxon>Chromadorea</taxon>
        <taxon>Rhabditida</taxon>
        <taxon>Rhabditina</taxon>
        <taxon>Rhabditomorpha</taxon>
        <taxon>Strongyloidea</taxon>
        <taxon>Ancylostomatidae</taxon>
        <taxon>Ancylostomatinae</taxon>
        <taxon>Ancylostoma</taxon>
    </lineage>
</organism>
<evidence type="ECO:0008006" key="4">
    <source>
        <dbReference type="Google" id="ProtNLM"/>
    </source>
</evidence>
<feature type="transmembrane region" description="Helical" evidence="1">
    <location>
        <begin position="44"/>
        <end position="61"/>
    </location>
</feature>
<proteinExistence type="predicted"/>
<evidence type="ECO:0000313" key="2">
    <source>
        <dbReference type="EMBL" id="RCN29327.1"/>
    </source>
</evidence>
<keyword evidence="1" id="KW-0472">Membrane</keyword>
<keyword evidence="1" id="KW-0812">Transmembrane</keyword>
<protein>
    <recommendedName>
        <fullName evidence="4">7TM GPCR serpentine receptor class x (Srx) domain-containing protein</fullName>
    </recommendedName>
</protein>
<dbReference type="Proteomes" id="UP000252519">
    <property type="component" value="Unassembled WGS sequence"/>
</dbReference>
<evidence type="ECO:0000313" key="3">
    <source>
        <dbReference type="Proteomes" id="UP000252519"/>
    </source>
</evidence>
<dbReference type="EMBL" id="JOJR01002013">
    <property type="protein sequence ID" value="RCN29327.1"/>
    <property type="molecule type" value="Genomic_DNA"/>
</dbReference>
<sequence>MFIVASLSAVIIDLDSPKLIRLENGILQLYFGPITTYDSYQCRITYVFTVVVCSICYLSSYQKARKSEYRNAVGKTVATCLCTIRGFMLKTSEEFFQ</sequence>
<dbReference type="AlphaFoldDB" id="A0A368FGL9"/>
<accession>A0A368FGL9</accession>
<reference evidence="2 3" key="1">
    <citation type="submission" date="2014-10" db="EMBL/GenBank/DDBJ databases">
        <title>Draft genome of the hookworm Ancylostoma caninum.</title>
        <authorList>
            <person name="Mitreva M."/>
        </authorList>
    </citation>
    <scope>NUCLEOTIDE SEQUENCE [LARGE SCALE GENOMIC DNA]</scope>
    <source>
        <strain evidence="2 3">Baltimore</strain>
    </source>
</reference>
<comment type="caution">
    <text evidence="2">The sequence shown here is derived from an EMBL/GenBank/DDBJ whole genome shotgun (WGS) entry which is preliminary data.</text>
</comment>